<sequence length="366" mass="40311">MRDPYKVVVWGPGGLGTACIYEIAQREDIELVGVRCFNPEKSGTDAGTLIGIDPMGVTASDDKEAVAAIECDAIIFTPRDLGNYNNDEELLWLLRSGRNIITVLPYQHVRLTRDEDFVKQLEAACEEGGSVFHATGVDPDVISDRVLAGLTGFCNDITRIKLQENWDFQFTPPETMALCGFAKTPEEARAMPVAAIIADNFLTQVCRGVGHSLGVEYSRVENTNDYITTDKEIVQESMNIPAGTVGRVTHRCKGYVGDATEPFFEVEVNWHSGADMLPEGTEPDQYWVIDIEGRPSIKTTVDIKASLETRSRFIPIGDMNSEPGYHATIAPCLQALPVVANAKPGILPVTLPQMRWMPDYRQAEAN</sequence>
<evidence type="ECO:0000259" key="1">
    <source>
        <dbReference type="Pfam" id="PF19328"/>
    </source>
</evidence>
<dbReference type="Proteomes" id="UP000461409">
    <property type="component" value="Unassembled WGS sequence"/>
</dbReference>
<dbReference type="AlphaFoldDB" id="A0A844XHJ0"/>
<protein>
    <recommendedName>
        <fullName evidence="1">2,4-diaminopentanoate dehydrogenase C-terminal domain-containing protein</fullName>
    </recommendedName>
</protein>
<dbReference type="InterPro" id="IPR045760">
    <property type="entry name" value="DAP_DH_C"/>
</dbReference>
<evidence type="ECO:0000313" key="3">
    <source>
        <dbReference type="Proteomes" id="UP000461409"/>
    </source>
</evidence>
<comment type="caution">
    <text evidence="2">The sequence shown here is derived from an EMBL/GenBank/DDBJ whole genome shotgun (WGS) entry which is preliminary data.</text>
</comment>
<feature type="domain" description="2,4-diaminopentanoate dehydrogenase C-terminal" evidence="1">
    <location>
        <begin position="143"/>
        <end position="348"/>
    </location>
</feature>
<name>A0A844XHJ0_9SPHN</name>
<gene>
    <name evidence="2" type="ORF">GRF63_15400</name>
</gene>
<keyword evidence="3" id="KW-1185">Reference proteome</keyword>
<reference evidence="2 3" key="2">
    <citation type="submission" date="2020-02" db="EMBL/GenBank/DDBJ databases">
        <title>Erythrobacter dongmakensis sp. nov., isolated from a tidal mudflat.</title>
        <authorList>
            <person name="Kim I.S."/>
        </authorList>
    </citation>
    <scope>NUCLEOTIDE SEQUENCE [LARGE SCALE GENOMIC DNA]</scope>
    <source>
        <strain evidence="2 3">GH3-10</strain>
    </source>
</reference>
<evidence type="ECO:0000313" key="2">
    <source>
        <dbReference type="EMBL" id="MWV29290.1"/>
    </source>
</evidence>
<reference evidence="2 3" key="1">
    <citation type="submission" date="2019-12" db="EMBL/GenBank/DDBJ databases">
        <authorList>
            <person name="Lee S.D."/>
        </authorList>
    </citation>
    <scope>NUCLEOTIDE SEQUENCE [LARGE SCALE GENOMIC DNA]</scope>
    <source>
        <strain evidence="2 3">GH3-10</strain>
    </source>
</reference>
<dbReference type="PROSITE" id="PS51257">
    <property type="entry name" value="PROKAR_LIPOPROTEIN"/>
    <property type="match status" value="1"/>
</dbReference>
<dbReference type="Pfam" id="PF19328">
    <property type="entry name" value="DAP_DH_C"/>
    <property type="match status" value="1"/>
</dbReference>
<dbReference type="InterPro" id="IPR036291">
    <property type="entry name" value="NAD(P)-bd_dom_sf"/>
</dbReference>
<proteinExistence type="predicted"/>
<organism evidence="2 3">
    <name type="scientific">Aurantiacibacter rhizosphaerae</name>
    <dbReference type="NCBI Taxonomy" id="2691582"/>
    <lineage>
        <taxon>Bacteria</taxon>
        <taxon>Pseudomonadati</taxon>
        <taxon>Pseudomonadota</taxon>
        <taxon>Alphaproteobacteria</taxon>
        <taxon>Sphingomonadales</taxon>
        <taxon>Erythrobacteraceae</taxon>
        <taxon>Aurantiacibacter</taxon>
    </lineage>
</organism>
<accession>A0A844XHJ0</accession>
<dbReference type="RefSeq" id="WP_160486961.1">
    <property type="nucleotide sequence ID" value="NZ_WUBR01000004.1"/>
</dbReference>
<dbReference type="Gene3D" id="3.40.50.720">
    <property type="entry name" value="NAD(P)-binding Rossmann-like Domain"/>
    <property type="match status" value="1"/>
</dbReference>
<dbReference type="CDD" id="cd24146">
    <property type="entry name" value="nat-AmDH_N_like"/>
    <property type="match status" value="1"/>
</dbReference>
<dbReference type="SUPFAM" id="SSF51735">
    <property type="entry name" value="NAD(P)-binding Rossmann-fold domains"/>
    <property type="match status" value="1"/>
</dbReference>
<dbReference type="EMBL" id="WUBR01000004">
    <property type="protein sequence ID" value="MWV29290.1"/>
    <property type="molecule type" value="Genomic_DNA"/>
</dbReference>